<dbReference type="Proteomes" id="UP000094622">
    <property type="component" value="Unassembled WGS sequence"/>
</dbReference>
<dbReference type="EMBL" id="MCRJ01000103">
    <property type="protein sequence ID" value="ODN69204.1"/>
    <property type="molecule type" value="Genomic_DNA"/>
</dbReference>
<comment type="caution">
    <text evidence="1">The sequence shown here is derived from an EMBL/GenBank/DDBJ whole genome shotgun (WGS) entry which is preliminary data.</text>
</comment>
<evidence type="ECO:0008006" key="3">
    <source>
        <dbReference type="Google" id="ProtNLM"/>
    </source>
</evidence>
<dbReference type="AlphaFoldDB" id="A0A1E3GYU9"/>
<gene>
    <name evidence="1" type="ORF">A6302_03466</name>
</gene>
<dbReference type="PATRIC" id="fig|1439726.3.peg.3650"/>
<organism evidence="1 2">
    <name type="scientific">Methylobrevis pamukkalensis</name>
    <dbReference type="NCBI Taxonomy" id="1439726"/>
    <lineage>
        <taxon>Bacteria</taxon>
        <taxon>Pseudomonadati</taxon>
        <taxon>Pseudomonadota</taxon>
        <taxon>Alphaproteobacteria</taxon>
        <taxon>Hyphomicrobiales</taxon>
        <taxon>Pleomorphomonadaceae</taxon>
        <taxon>Methylobrevis</taxon>
    </lineage>
</organism>
<sequence>MTALLDMPATCRRILIGCETSGVVRRAFAALGHDVWSVDLLPAEDGSNRHIIGDVRDHLDDGWDLLAVMHPPCTRLCNSGVRWLHVPPPGRTRDEMWAELDAGAALFSACFSAPVPRVAVENPVMHRHARERIAGLIRPQIVQPWWFGDPAFKATGFYLRGLPPLVATDRLTPPKPGSDAHRAWSAVHRASPGPDRWRIRSRTSEGIARAMAAQWTAAMAAEPDQMDLFREAAE</sequence>
<proteinExistence type="predicted"/>
<evidence type="ECO:0000313" key="1">
    <source>
        <dbReference type="EMBL" id="ODN69204.1"/>
    </source>
</evidence>
<reference evidence="1 2" key="1">
    <citation type="submission" date="2016-07" db="EMBL/GenBank/DDBJ databases">
        <title>Draft Genome Sequence of Methylobrevis pamukkalensis PK2.</title>
        <authorList>
            <person name="Vasilenko O.V."/>
            <person name="Doronina N.V."/>
            <person name="Shmareva M.N."/>
            <person name="Tarlachkov S.V."/>
            <person name="Mustakhimov I."/>
            <person name="Trotsenko Y.A."/>
        </authorList>
    </citation>
    <scope>NUCLEOTIDE SEQUENCE [LARGE SCALE GENOMIC DNA]</scope>
    <source>
        <strain evidence="1 2">PK2</strain>
    </source>
</reference>
<keyword evidence="2" id="KW-1185">Reference proteome</keyword>
<accession>A0A1E3GYU9</accession>
<name>A0A1E3GYU9_9HYPH</name>
<protein>
    <recommendedName>
        <fullName evidence="3">DNA cytosine methyltransferase</fullName>
    </recommendedName>
</protein>
<evidence type="ECO:0000313" key="2">
    <source>
        <dbReference type="Proteomes" id="UP000094622"/>
    </source>
</evidence>